<comment type="caution">
    <text evidence="15">The sequence shown here is derived from an EMBL/GenBank/DDBJ whole genome shotgun (WGS) entry which is preliminary data.</text>
</comment>
<feature type="compositionally biased region" description="Basic and acidic residues" evidence="13">
    <location>
        <begin position="471"/>
        <end position="500"/>
    </location>
</feature>
<evidence type="ECO:0000256" key="7">
    <source>
        <dbReference type="ARBA" id="ARBA00023277"/>
    </source>
</evidence>
<accession>A0A841RSZ2</accession>
<keyword evidence="5 12" id="KW-0520">NAD</keyword>
<proteinExistence type="inferred from homology"/>
<keyword evidence="7" id="KW-0119">Carbohydrate metabolism</keyword>
<dbReference type="Proteomes" id="UP000572212">
    <property type="component" value="Unassembled WGS sequence"/>
</dbReference>
<dbReference type="EMBL" id="JACHON010000015">
    <property type="protein sequence ID" value="MBB6513678.1"/>
    <property type="molecule type" value="Genomic_DNA"/>
</dbReference>
<dbReference type="PRINTS" id="PR00732">
    <property type="entry name" value="GLHYDRLASE4"/>
</dbReference>
<evidence type="ECO:0000256" key="6">
    <source>
        <dbReference type="ARBA" id="ARBA00023211"/>
    </source>
</evidence>
<feature type="domain" description="Glycosyl hydrolase family 4 C-terminal" evidence="14">
    <location>
        <begin position="195"/>
        <end position="413"/>
    </location>
</feature>
<dbReference type="EC" id="3.2.1.22" evidence="15"/>
<dbReference type="PANTHER" id="PTHR32092:SF6">
    <property type="entry name" value="ALPHA-GALACTOSIDASE"/>
    <property type="match status" value="1"/>
</dbReference>
<evidence type="ECO:0000256" key="13">
    <source>
        <dbReference type="SAM" id="MobiDB-lite"/>
    </source>
</evidence>
<dbReference type="GO" id="GO:0005975">
    <property type="term" value="P:carbohydrate metabolic process"/>
    <property type="evidence" value="ECO:0007669"/>
    <property type="project" value="InterPro"/>
</dbReference>
<evidence type="ECO:0000259" key="14">
    <source>
        <dbReference type="Pfam" id="PF11975"/>
    </source>
</evidence>
<keyword evidence="10" id="KW-0533">Nickel</keyword>
<dbReference type="InterPro" id="IPR022616">
    <property type="entry name" value="Glyco_hydro_4_C"/>
</dbReference>
<feature type="region of interest" description="Disordered" evidence="13">
    <location>
        <begin position="468"/>
        <end position="500"/>
    </location>
</feature>
<keyword evidence="10" id="KW-0408">Iron</keyword>
<keyword evidence="8 12" id="KW-0326">Glycosidase</keyword>
<reference evidence="15 16" key="1">
    <citation type="submission" date="2020-08" db="EMBL/GenBank/DDBJ databases">
        <title>Genomic Encyclopedia of Type Strains, Phase IV (KMG-IV): sequencing the most valuable type-strain genomes for metagenomic binning, comparative biology and taxonomic classification.</title>
        <authorList>
            <person name="Goeker M."/>
        </authorList>
    </citation>
    <scope>NUCLEOTIDE SEQUENCE [LARGE SCALE GENOMIC DNA]</scope>
    <source>
        <strain evidence="15 16">DSM 11805</strain>
    </source>
</reference>
<evidence type="ECO:0000256" key="3">
    <source>
        <dbReference type="ARBA" id="ARBA00022723"/>
    </source>
</evidence>
<keyword evidence="4 12" id="KW-0378">Hydrolase</keyword>
<evidence type="ECO:0000256" key="9">
    <source>
        <dbReference type="PIRSR" id="PIRSR601088-2"/>
    </source>
</evidence>
<evidence type="ECO:0000313" key="16">
    <source>
        <dbReference type="Proteomes" id="UP000572212"/>
    </source>
</evidence>
<evidence type="ECO:0000256" key="5">
    <source>
        <dbReference type="ARBA" id="ARBA00023027"/>
    </source>
</evidence>
<feature type="site" description="Increases basicity of active site Tyr" evidence="11">
    <location>
        <position position="110"/>
    </location>
</feature>
<dbReference type="SUPFAM" id="SSF56327">
    <property type="entry name" value="LDH C-terminal domain-like"/>
    <property type="match status" value="1"/>
</dbReference>
<evidence type="ECO:0000256" key="12">
    <source>
        <dbReference type="RuleBase" id="RU361152"/>
    </source>
</evidence>
<dbReference type="GO" id="GO:0016616">
    <property type="term" value="F:oxidoreductase activity, acting on the CH-OH group of donors, NAD or NADP as acceptor"/>
    <property type="evidence" value="ECO:0007669"/>
    <property type="project" value="InterPro"/>
</dbReference>
<dbReference type="CDD" id="cd05297">
    <property type="entry name" value="GH4_alpha_glucosidase_galactosidase"/>
    <property type="match status" value="1"/>
</dbReference>
<dbReference type="SUPFAM" id="SSF51735">
    <property type="entry name" value="NAD(P)-binding Rossmann-fold domains"/>
    <property type="match status" value="1"/>
</dbReference>
<evidence type="ECO:0000313" key="15">
    <source>
        <dbReference type="EMBL" id="MBB6513678.1"/>
    </source>
</evidence>
<dbReference type="PANTHER" id="PTHR32092">
    <property type="entry name" value="6-PHOSPHO-BETA-GLUCOSIDASE-RELATED"/>
    <property type="match status" value="1"/>
</dbReference>
<name>A0A841RSZ2_9BACI</name>
<dbReference type="GO" id="GO:0004557">
    <property type="term" value="F:alpha-galactosidase activity"/>
    <property type="evidence" value="ECO:0007669"/>
    <property type="project" value="UniProtKB-EC"/>
</dbReference>
<evidence type="ECO:0000256" key="11">
    <source>
        <dbReference type="PIRSR" id="PIRSR601088-4"/>
    </source>
</evidence>
<evidence type="ECO:0000256" key="10">
    <source>
        <dbReference type="PIRSR" id="PIRSR601088-3"/>
    </source>
</evidence>
<feature type="binding site" evidence="10">
    <location>
        <position position="170"/>
    </location>
    <ligand>
        <name>Mn(2+)</name>
        <dbReference type="ChEBI" id="CHEBI:29035"/>
    </ligand>
</feature>
<dbReference type="AlphaFoldDB" id="A0A841RSZ2"/>
<comment type="similarity">
    <text evidence="2 12">Belongs to the glycosyl hydrolase 4 family.</text>
</comment>
<dbReference type="InterPro" id="IPR036291">
    <property type="entry name" value="NAD(P)-bd_dom_sf"/>
</dbReference>
<dbReference type="Pfam" id="PF02056">
    <property type="entry name" value="Glyco_hydro_4"/>
    <property type="match status" value="1"/>
</dbReference>
<keyword evidence="16" id="KW-1185">Reference proteome</keyword>
<evidence type="ECO:0000256" key="8">
    <source>
        <dbReference type="ARBA" id="ARBA00023295"/>
    </source>
</evidence>
<dbReference type="NCBIfam" id="NF011657">
    <property type="entry name" value="PRK15076.1"/>
    <property type="match status" value="1"/>
</dbReference>
<comment type="cofactor">
    <cofactor evidence="12">
        <name>NAD(+)</name>
        <dbReference type="ChEBI" id="CHEBI:57540"/>
    </cofactor>
    <text evidence="12">Binds 1 NAD(+) per subunit.</text>
</comment>
<feature type="binding site" evidence="9">
    <location>
        <position position="149"/>
    </location>
    <ligand>
        <name>substrate</name>
    </ligand>
</feature>
<evidence type="ECO:0000256" key="4">
    <source>
        <dbReference type="ARBA" id="ARBA00022801"/>
    </source>
</evidence>
<evidence type="ECO:0000256" key="1">
    <source>
        <dbReference type="ARBA" id="ARBA00001936"/>
    </source>
</evidence>
<keyword evidence="6 10" id="KW-0464">Manganese</keyword>
<dbReference type="PROSITE" id="PS01324">
    <property type="entry name" value="GLYCOSYL_HYDROL_F4"/>
    <property type="match status" value="1"/>
</dbReference>
<dbReference type="RefSeq" id="WP_184249284.1">
    <property type="nucleotide sequence ID" value="NZ_BAAACU010000013.1"/>
</dbReference>
<dbReference type="InterPro" id="IPR015955">
    <property type="entry name" value="Lactate_DH/Glyco_Ohase_4_C"/>
</dbReference>
<dbReference type="InterPro" id="IPR001088">
    <property type="entry name" value="Glyco_hydro_4"/>
</dbReference>
<keyword evidence="10" id="KW-0170">Cobalt</keyword>
<dbReference type="Gene3D" id="3.90.1820.10">
    <property type="entry name" value="AglA-like glucosidase"/>
    <property type="match status" value="1"/>
</dbReference>
<comment type="cofactor">
    <cofactor evidence="1">
        <name>Mn(2+)</name>
        <dbReference type="ChEBI" id="CHEBI:29035"/>
    </cofactor>
</comment>
<protein>
    <submittedName>
        <fullName evidence="15">Alpha-galactosidase</fullName>
        <ecNumber evidence="15">3.2.1.22</ecNumber>
    </submittedName>
</protein>
<sequence>MSFKVTFIGAGSIGFTRGLLRDLLSVPEFNQIEVSFTDINQENLEMVTELCQRDIESNGLSINITSTVDRREALKGARYIFNVVRIGGLDAFEKDIEIPLKYGVDQCVGDTLSAGGIMYGQRGIAAMLEICKDIRDVAEPDCLLLNYANPMAMLTWACNKYGGVRTIGLCHGVQGGHQQIADVLGKDKAEIDIICAGINHQTWYIKVDYKGEDMTGQLLSAFENHPEYSKTEKVRIDMLRRFGYYSTESNGHLSEYVPWYRKRPEEIMEWIDLGSWINGETGGYLRVCTEGRNWFKTDFPNWLNDPPFEYKQENRSEEHGSYIVEGLETGRVYRGHFNVVNNGVISNLPDDAIIEAPGYVDRTGINMPLVGELPLGCAAVCNVSISVQRLAVEAAVHGDDQLLRQAMMMDSLVGAVCNPKEIWQMTDELLVELEEWLPQYKTAIAEAKKRLASDDLIPTKNYRGAARLKTKTVDEMAKDREEANKNAGEADKAKERPAMK</sequence>
<dbReference type="InterPro" id="IPR019802">
    <property type="entry name" value="GlycHydrolase_4_CS"/>
</dbReference>
<dbReference type="GO" id="GO:0046872">
    <property type="term" value="F:metal ion binding"/>
    <property type="evidence" value="ECO:0007669"/>
    <property type="project" value="UniProtKB-KW"/>
</dbReference>
<organism evidence="15 16">
    <name type="scientific">Gracilibacillus halotolerans</name>
    <dbReference type="NCBI Taxonomy" id="74386"/>
    <lineage>
        <taxon>Bacteria</taxon>
        <taxon>Bacillati</taxon>
        <taxon>Bacillota</taxon>
        <taxon>Bacilli</taxon>
        <taxon>Bacillales</taxon>
        <taxon>Bacillaceae</taxon>
        <taxon>Gracilibacillus</taxon>
    </lineage>
</organism>
<gene>
    <name evidence="15" type="ORF">GGQ92_002492</name>
</gene>
<evidence type="ECO:0000256" key="2">
    <source>
        <dbReference type="ARBA" id="ARBA00010141"/>
    </source>
</evidence>
<feature type="binding site" evidence="10">
    <location>
        <position position="200"/>
    </location>
    <ligand>
        <name>Mn(2+)</name>
        <dbReference type="ChEBI" id="CHEBI:29035"/>
    </ligand>
</feature>
<dbReference type="Pfam" id="PF11975">
    <property type="entry name" value="Glyco_hydro_4C"/>
    <property type="match status" value="1"/>
</dbReference>
<keyword evidence="3 10" id="KW-0479">Metal-binding</keyword>
<dbReference type="InterPro" id="IPR053715">
    <property type="entry name" value="GH4_Enzyme_sf"/>
</dbReference>